<dbReference type="InterPro" id="IPR001173">
    <property type="entry name" value="Glyco_trans_2-like"/>
</dbReference>
<dbReference type="GO" id="GO:0016740">
    <property type="term" value="F:transferase activity"/>
    <property type="evidence" value="ECO:0007669"/>
    <property type="project" value="UniProtKB-KW"/>
</dbReference>
<evidence type="ECO:0000313" key="3">
    <source>
        <dbReference type="Proteomes" id="UP000034854"/>
    </source>
</evidence>
<dbReference type="InterPro" id="IPR029044">
    <property type="entry name" value="Nucleotide-diphossugar_trans"/>
</dbReference>
<dbReference type="Pfam" id="PF00535">
    <property type="entry name" value="Glycos_transf_2"/>
    <property type="match status" value="1"/>
</dbReference>
<organism evidence="2 3">
    <name type="scientific">Candidatus Curtissbacteria bacterium GW2011_GWA1_41_11</name>
    <dbReference type="NCBI Taxonomy" id="1618409"/>
    <lineage>
        <taxon>Bacteria</taxon>
        <taxon>Candidatus Curtissiibacteriota</taxon>
    </lineage>
</organism>
<gene>
    <name evidence="2" type="ORF">UU34_C0001G0125</name>
</gene>
<dbReference type="PANTHER" id="PTHR43630">
    <property type="entry name" value="POLY-BETA-1,6-N-ACETYL-D-GLUCOSAMINE SYNTHASE"/>
    <property type="match status" value="1"/>
</dbReference>
<name>A0A0G0UH29_9BACT</name>
<comment type="caution">
    <text evidence="2">The sequence shown here is derived from an EMBL/GenBank/DDBJ whole genome shotgun (WGS) entry which is preliminary data.</text>
</comment>
<dbReference type="PANTHER" id="PTHR43630:SF2">
    <property type="entry name" value="GLYCOSYLTRANSFERASE"/>
    <property type="match status" value="1"/>
</dbReference>
<protein>
    <submittedName>
        <fullName evidence="2">Glycosyl transferase family 2</fullName>
    </submittedName>
</protein>
<keyword evidence="2" id="KW-0808">Transferase</keyword>
<evidence type="ECO:0000259" key="1">
    <source>
        <dbReference type="Pfam" id="PF00535"/>
    </source>
</evidence>
<sequence length="279" mass="32750">MTKLTVHCVVKNEEKWIWFAIESIRDIAKEILIYDTGSTDNTVEIIKTIKDKKIKFEQKGKVDAKGLVGLRAQQLKRTKTNWFLILDGDEIWPDKTKKELLNVLETANQNIWGVVVRAWNLVGDIYHYHPESIKYKWPFAPTGYVGWANLRVINRGLPGLYLRGEYPLEAYCDQTITPIQNYGSRHLEFLTGRYLHTSYLLRSQSRHVDKSILNRAHKQKIEYGIKFPDNFKFPEVLKKERPKIVPNPWVTRSKYESIIGYIANPFKELRRQSLNLYNP</sequence>
<proteinExistence type="predicted"/>
<feature type="domain" description="Glycosyltransferase 2-like" evidence="1">
    <location>
        <begin position="8"/>
        <end position="132"/>
    </location>
</feature>
<accession>A0A0G0UH29</accession>
<evidence type="ECO:0000313" key="2">
    <source>
        <dbReference type="EMBL" id="KKR88128.1"/>
    </source>
</evidence>
<dbReference type="EMBL" id="LCAG01000001">
    <property type="protein sequence ID" value="KKR88128.1"/>
    <property type="molecule type" value="Genomic_DNA"/>
</dbReference>
<reference evidence="2 3" key="1">
    <citation type="journal article" date="2015" name="Nature">
        <title>rRNA introns, odd ribosomes, and small enigmatic genomes across a large radiation of phyla.</title>
        <authorList>
            <person name="Brown C.T."/>
            <person name="Hug L.A."/>
            <person name="Thomas B.C."/>
            <person name="Sharon I."/>
            <person name="Castelle C.J."/>
            <person name="Singh A."/>
            <person name="Wilkins M.J."/>
            <person name="Williams K.H."/>
            <person name="Banfield J.F."/>
        </authorList>
    </citation>
    <scope>NUCLEOTIDE SEQUENCE [LARGE SCALE GENOMIC DNA]</scope>
</reference>
<dbReference type="Proteomes" id="UP000034854">
    <property type="component" value="Unassembled WGS sequence"/>
</dbReference>
<dbReference type="Gene3D" id="3.90.550.10">
    <property type="entry name" value="Spore Coat Polysaccharide Biosynthesis Protein SpsA, Chain A"/>
    <property type="match status" value="1"/>
</dbReference>
<dbReference type="SUPFAM" id="SSF53448">
    <property type="entry name" value="Nucleotide-diphospho-sugar transferases"/>
    <property type="match status" value="1"/>
</dbReference>
<dbReference type="AlphaFoldDB" id="A0A0G0UH29"/>